<evidence type="ECO:0000313" key="2">
    <source>
        <dbReference type="EMBL" id="BBO34567.1"/>
    </source>
</evidence>
<keyword evidence="1" id="KW-0812">Transmembrane</keyword>
<protein>
    <submittedName>
        <fullName evidence="2">Uncharacterized protein</fullName>
    </submittedName>
</protein>
<gene>
    <name evidence="2" type="ORF">PLANPX_4179</name>
</gene>
<proteinExistence type="predicted"/>
<dbReference type="AlphaFoldDB" id="A0A5K7XEU0"/>
<feature type="transmembrane region" description="Helical" evidence="1">
    <location>
        <begin position="7"/>
        <end position="26"/>
    </location>
</feature>
<sequence length="65" mass="7396">MGAHDVFRILAVILAIATVGIAVLTGRVKNGWLPWLAIPIPAFVWYWAIVCLYMGYYMWQSRGVR</sequence>
<name>A0A5K7XEU0_9BACT</name>
<keyword evidence="1" id="KW-1133">Transmembrane helix</keyword>
<organism evidence="2 3">
    <name type="scientific">Lacipirellula parvula</name>
    <dbReference type="NCBI Taxonomy" id="2650471"/>
    <lineage>
        <taxon>Bacteria</taxon>
        <taxon>Pseudomonadati</taxon>
        <taxon>Planctomycetota</taxon>
        <taxon>Planctomycetia</taxon>
        <taxon>Pirellulales</taxon>
        <taxon>Lacipirellulaceae</taxon>
        <taxon>Lacipirellula</taxon>
    </lineage>
</organism>
<evidence type="ECO:0000256" key="1">
    <source>
        <dbReference type="SAM" id="Phobius"/>
    </source>
</evidence>
<keyword evidence="1" id="KW-0472">Membrane</keyword>
<keyword evidence="3" id="KW-1185">Reference proteome</keyword>
<feature type="transmembrane region" description="Helical" evidence="1">
    <location>
        <begin position="32"/>
        <end position="59"/>
    </location>
</feature>
<accession>A0A5K7XEU0</accession>
<reference evidence="3" key="1">
    <citation type="submission" date="2019-10" db="EMBL/GenBank/DDBJ databases">
        <title>Lacipirellula parvula gen. nov., sp. nov., representing a lineage of planctomycetes widespread in freshwater anoxic habitats, and description of the family Lacipirellulaceae.</title>
        <authorList>
            <person name="Dedysh S.N."/>
            <person name="Kulichevskaya I.S."/>
            <person name="Beletsky A.V."/>
            <person name="Rakitin A.L."/>
            <person name="Mardanov A.V."/>
            <person name="Ivanova A.A."/>
            <person name="Saltykova V.X."/>
            <person name="Rijpstra W.I.C."/>
            <person name="Sinninghe Damste J.S."/>
            <person name="Ravin N.V."/>
        </authorList>
    </citation>
    <scope>NUCLEOTIDE SEQUENCE [LARGE SCALE GENOMIC DNA]</scope>
    <source>
        <strain evidence="3">PX69</strain>
    </source>
</reference>
<evidence type="ECO:0000313" key="3">
    <source>
        <dbReference type="Proteomes" id="UP000326837"/>
    </source>
</evidence>
<dbReference type="KEGG" id="lpav:PLANPX_4179"/>
<dbReference type="Proteomes" id="UP000326837">
    <property type="component" value="Chromosome"/>
</dbReference>
<dbReference type="EMBL" id="AP021861">
    <property type="protein sequence ID" value="BBO34567.1"/>
    <property type="molecule type" value="Genomic_DNA"/>
</dbReference>